<dbReference type="CDD" id="cd07012">
    <property type="entry name" value="PBP2_Bug_TTT"/>
    <property type="match status" value="1"/>
</dbReference>
<organism evidence="3 4">
    <name type="scientific">Bordetella genomosp. 4</name>
    <dbReference type="NCBI Taxonomy" id="463044"/>
    <lineage>
        <taxon>Bacteria</taxon>
        <taxon>Pseudomonadati</taxon>
        <taxon>Pseudomonadota</taxon>
        <taxon>Betaproteobacteria</taxon>
        <taxon>Burkholderiales</taxon>
        <taxon>Alcaligenaceae</taxon>
        <taxon>Bordetella</taxon>
    </lineage>
</organism>
<accession>A0A261TMW2</accession>
<dbReference type="Proteomes" id="UP000216885">
    <property type="component" value="Unassembled WGS sequence"/>
</dbReference>
<dbReference type="Gene3D" id="3.40.190.150">
    <property type="entry name" value="Bordetella uptake gene, domain 1"/>
    <property type="match status" value="1"/>
</dbReference>
<evidence type="ECO:0000313" key="4">
    <source>
        <dbReference type="Proteomes" id="UP000216885"/>
    </source>
</evidence>
<dbReference type="EMBL" id="NEVQ01000022">
    <property type="protein sequence ID" value="OZI50998.1"/>
    <property type="molecule type" value="Genomic_DNA"/>
</dbReference>
<sequence length="317" mass="33777">MRYLLAGLCLSFSMPMVCAASYPDREVRLIVNYGAGGVTDVAARLLAKALEQELKKPVVVENKAGAQATLGPAHLMRQAPDGYTLGIITLSAVSITPHMIDVPYTIDDFEFIGGSGRYRYGLAVQANAPYKTVQEFVQTARGAKGQPLFFGTPGAPNNLAFFDMAKKTGANLEQVLYKSGTEAVTALAAGQIAAVIQTPSEITPFVESGKVRLLASVSPDRWQTSPDMPTLKEAGVDVEIGSWMGVAVPKGTPAAVRTRLEQALAAAMQNPDLVSGLSKMGIDPAYLSGKEYAQLLKQEYTLMLPRLQAAGAPVKDR</sequence>
<reference evidence="3 4" key="1">
    <citation type="submission" date="2017-05" db="EMBL/GenBank/DDBJ databases">
        <title>Complete and WGS of Bordetella genogroups.</title>
        <authorList>
            <person name="Spilker T."/>
            <person name="LiPuma J."/>
        </authorList>
    </citation>
    <scope>NUCLEOTIDE SEQUENCE [LARGE SCALE GENOMIC DNA]</scope>
    <source>
        <strain evidence="3 4">AU9919</strain>
    </source>
</reference>
<proteinExistence type="inferred from homology"/>
<dbReference type="Gene3D" id="3.40.190.10">
    <property type="entry name" value="Periplasmic binding protein-like II"/>
    <property type="match status" value="1"/>
</dbReference>
<dbReference type="AlphaFoldDB" id="A0A261TMW2"/>
<protein>
    <submittedName>
        <fullName evidence="3">ABC transporter substrate-binding protein</fullName>
    </submittedName>
</protein>
<dbReference type="PIRSF" id="PIRSF017082">
    <property type="entry name" value="YflP"/>
    <property type="match status" value="1"/>
</dbReference>
<keyword evidence="2" id="KW-0732">Signal</keyword>
<evidence type="ECO:0000256" key="2">
    <source>
        <dbReference type="SAM" id="SignalP"/>
    </source>
</evidence>
<dbReference type="PANTHER" id="PTHR42928">
    <property type="entry name" value="TRICARBOXYLATE-BINDING PROTEIN"/>
    <property type="match status" value="1"/>
</dbReference>
<name>A0A261TMW2_9BORD</name>
<dbReference type="InterPro" id="IPR005064">
    <property type="entry name" value="BUG"/>
</dbReference>
<gene>
    <name evidence="3" type="ORF">CAL20_22655</name>
</gene>
<evidence type="ECO:0000313" key="3">
    <source>
        <dbReference type="EMBL" id="OZI50998.1"/>
    </source>
</evidence>
<dbReference type="PANTHER" id="PTHR42928:SF5">
    <property type="entry name" value="BLR1237 PROTEIN"/>
    <property type="match status" value="1"/>
</dbReference>
<dbReference type="SUPFAM" id="SSF53850">
    <property type="entry name" value="Periplasmic binding protein-like II"/>
    <property type="match status" value="1"/>
</dbReference>
<comment type="similarity">
    <text evidence="1">Belongs to the UPF0065 (bug) family.</text>
</comment>
<comment type="caution">
    <text evidence="3">The sequence shown here is derived from an EMBL/GenBank/DDBJ whole genome shotgun (WGS) entry which is preliminary data.</text>
</comment>
<keyword evidence="4" id="KW-1185">Reference proteome</keyword>
<feature type="chain" id="PRO_5012469908" evidence="2">
    <location>
        <begin position="20"/>
        <end position="317"/>
    </location>
</feature>
<dbReference type="Pfam" id="PF03401">
    <property type="entry name" value="TctC"/>
    <property type="match status" value="1"/>
</dbReference>
<dbReference type="InterPro" id="IPR042100">
    <property type="entry name" value="Bug_dom1"/>
</dbReference>
<evidence type="ECO:0000256" key="1">
    <source>
        <dbReference type="ARBA" id="ARBA00006987"/>
    </source>
</evidence>
<feature type="signal peptide" evidence="2">
    <location>
        <begin position="1"/>
        <end position="19"/>
    </location>
</feature>